<name>A0A0C9VYS6_SPHS4</name>
<proteinExistence type="predicted"/>
<feature type="region of interest" description="Disordered" evidence="1">
    <location>
        <begin position="292"/>
        <end position="339"/>
    </location>
</feature>
<evidence type="ECO:0000256" key="1">
    <source>
        <dbReference type="SAM" id="MobiDB-lite"/>
    </source>
</evidence>
<protein>
    <recommendedName>
        <fullName evidence="4">SAP domain-containing protein</fullName>
    </recommendedName>
</protein>
<evidence type="ECO:0000313" key="3">
    <source>
        <dbReference type="Proteomes" id="UP000054279"/>
    </source>
</evidence>
<feature type="compositionally biased region" description="Acidic residues" evidence="1">
    <location>
        <begin position="300"/>
        <end position="327"/>
    </location>
</feature>
<dbReference type="EMBL" id="KN837121">
    <property type="protein sequence ID" value="KIJ43661.1"/>
    <property type="molecule type" value="Genomic_DNA"/>
</dbReference>
<gene>
    <name evidence="2" type="ORF">M422DRAFT_252902</name>
</gene>
<sequence>MLQPLDVGVFGPFQKAWVKHFKEYMKIREKYITPRTIQAAFAQAAIWPIDHTKFTLKDYTPSQHFSTRPPFPASFPTVQHGNSHQMDKQEQGSSLGTDVGNATSSSISEQSCDQDPSEISQPTISRTLRSHRPVITSPITLTSISSSVSRLETAYKTVSKELITTQGELKETKEKLDESILHCSLSRARAEWQHKHQEDMAKKQVEALKNQKKNDALHAREEARRLGINSKKFDLPLRHYTRKEDLKDIAACMGLETTGKDVELTSQIKAYMGSNPVLGGNTRFSSLYGKRGMAKGARDDAEDIELVEDEEPEEEEMEEEEPEESDDGSSLQNIDPALL</sequence>
<evidence type="ECO:0008006" key="4">
    <source>
        <dbReference type="Google" id="ProtNLM"/>
    </source>
</evidence>
<organism evidence="2 3">
    <name type="scientific">Sphaerobolus stellatus (strain SS14)</name>
    <dbReference type="NCBI Taxonomy" id="990650"/>
    <lineage>
        <taxon>Eukaryota</taxon>
        <taxon>Fungi</taxon>
        <taxon>Dikarya</taxon>
        <taxon>Basidiomycota</taxon>
        <taxon>Agaricomycotina</taxon>
        <taxon>Agaricomycetes</taxon>
        <taxon>Phallomycetidae</taxon>
        <taxon>Geastrales</taxon>
        <taxon>Sphaerobolaceae</taxon>
        <taxon>Sphaerobolus</taxon>
    </lineage>
</organism>
<dbReference type="AlphaFoldDB" id="A0A0C9VYS6"/>
<keyword evidence="3" id="KW-1185">Reference proteome</keyword>
<reference evidence="2 3" key="1">
    <citation type="submission" date="2014-06" db="EMBL/GenBank/DDBJ databases">
        <title>Evolutionary Origins and Diversification of the Mycorrhizal Mutualists.</title>
        <authorList>
            <consortium name="DOE Joint Genome Institute"/>
            <consortium name="Mycorrhizal Genomics Consortium"/>
            <person name="Kohler A."/>
            <person name="Kuo A."/>
            <person name="Nagy L.G."/>
            <person name="Floudas D."/>
            <person name="Copeland A."/>
            <person name="Barry K.W."/>
            <person name="Cichocki N."/>
            <person name="Veneault-Fourrey C."/>
            <person name="LaButti K."/>
            <person name="Lindquist E.A."/>
            <person name="Lipzen A."/>
            <person name="Lundell T."/>
            <person name="Morin E."/>
            <person name="Murat C."/>
            <person name="Riley R."/>
            <person name="Ohm R."/>
            <person name="Sun H."/>
            <person name="Tunlid A."/>
            <person name="Henrissat B."/>
            <person name="Grigoriev I.V."/>
            <person name="Hibbett D.S."/>
            <person name="Martin F."/>
        </authorList>
    </citation>
    <scope>NUCLEOTIDE SEQUENCE [LARGE SCALE GENOMIC DNA]</scope>
    <source>
        <strain evidence="2 3">SS14</strain>
    </source>
</reference>
<feature type="region of interest" description="Disordered" evidence="1">
    <location>
        <begin position="65"/>
        <end position="120"/>
    </location>
</feature>
<dbReference type="Proteomes" id="UP000054279">
    <property type="component" value="Unassembled WGS sequence"/>
</dbReference>
<feature type="compositionally biased region" description="Polar residues" evidence="1">
    <location>
        <begin position="91"/>
        <end position="120"/>
    </location>
</feature>
<dbReference type="OrthoDB" id="5569309at2759"/>
<evidence type="ECO:0000313" key="2">
    <source>
        <dbReference type="EMBL" id="KIJ43661.1"/>
    </source>
</evidence>
<accession>A0A0C9VYS6</accession>
<dbReference type="HOGENOM" id="CLU_819326_0_0_1"/>